<evidence type="ECO:0000313" key="3">
    <source>
        <dbReference type="Proteomes" id="UP001054252"/>
    </source>
</evidence>
<gene>
    <name evidence="2" type="ORF">SLEP1_g30620</name>
</gene>
<name>A0AAV5K9J6_9ROSI</name>
<evidence type="ECO:0000313" key="2">
    <source>
        <dbReference type="EMBL" id="GKV20501.1"/>
    </source>
</evidence>
<dbReference type="Proteomes" id="UP001054252">
    <property type="component" value="Unassembled WGS sequence"/>
</dbReference>
<sequence>MKGQPVLDTQVKMASFHDVRELRGNQGGEDEVDVISMEPITMIVPSELQDLPRTITLKSSASSSAGGGSGDRRSSTSSSDSSAEETPSEAGGVEEGGCSVPAISTEVEVEAVVFEGWEDKVINGRLDNLRKVPKTLLAGFRFRAALHHKVVDGVATVKGFKKLEEMVRQYQIPKTILIRVGTPNARVCTVSRTGWVLVYADHFDASLRFPLLGLIFDVLVGSACEGGSLQVAFPVPFTPLHQWDEMLLDHIKARGLVDLEALVTPEQLALLGFVDVANLHAEGEMSSILERQRQRAQGLRNHGAGSGSQRQTRFDKWPPAALGRSSSHRSSSSTPRQRAKQRPASTVAVWPANVPLALAREVVEPTPASSSVSGLRIAYPEGFNYIKTDCQAAMMQGMQSFVPPVDQQRTKGYVQQHGSHVALLKLMDNSLSQPRKSQFCSAFPPLSIGFARNNLMCVSCGLPKPCSPAREKWGNFGSLSYVFKLGLSVN</sequence>
<feature type="compositionally biased region" description="Low complexity" evidence="1">
    <location>
        <begin position="324"/>
        <end position="333"/>
    </location>
</feature>
<dbReference type="AlphaFoldDB" id="A0AAV5K9J6"/>
<keyword evidence="3" id="KW-1185">Reference proteome</keyword>
<accession>A0AAV5K9J6</accession>
<protein>
    <submittedName>
        <fullName evidence="2">Uncharacterized protein</fullName>
    </submittedName>
</protein>
<feature type="region of interest" description="Disordered" evidence="1">
    <location>
        <begin position="54"/>
        <end position="98"/>
    </location>
</feature>
<evidence type="ECO:0000256" key="1">
    <source>
        <dbReference type="SAM" id="MobiDB-lite"/>
    </source>
</evidence>
<feature type="region of interest" description="Disordered" evidence="1">
    <location>
        <begin position="290"/>
        <end position="345"/>
    </location>
</feature>
<dbReference type="EMBL" id="BPVZ01000055">
    <property type="protein sequence ID" value="GKV20501.1"/>
    <property type="molecule type" value="Genomic_DNA"/>
</dbReference>
<proteinExistence type="predicted"/>
<organism evidence="2 3">
    <name type="scientific">Rubroshorea leprosula</name>
    <dbReference type="NCBI Taxonomy" id="152421"/>
    <lineage>
        <taxon>Eukaryota</taxon>
        <taxon>Viridiplantae</taxon>
        <taxon>Streptophyta</taxon>
        <taxon>Embryophyta</taxon>
        <taxon>Tracheophyta</taxon>
        <taxon>Spermatophyta</taxon>
        <taxon>Magnoliopsida</taxon>
        <taxon>eudicotyledons</taxon>
        <taxon>Gunneridae</taxon>
        <taxon>Pentapetalae</taxon>
        <taxon>rosids</taxon>
        <taxon>malvids</taxon>
        <taxon>Malvales</taxon>
        <taxon>Dipterocarpaceae</taxon>
        <taxon>Rubroshorea</taxon>
    </lineage>
</organism>
<comment type="caution">
    <text evidence="2">The sequence shown here is derived from an EMBL/GenBank/DDBJ whole genome shotgun (WGS) entry which is preliminary data.</text>
</comment>
<reference evidence="2 3" key="1">
    <citation type="journal article" date="2021" name="Commun. Biol.">
        <title>The genome of Shorea leprosula (Dipterocarpaceae) highlights the ecological relevance of drought in aseasonal tropical rainforests.</title>
        <authorList>
            <person name="Ng K.K.S."/>
            <person name="Kobayashi M.J."/>
            <person name="Fawcett J.A."/>
            <person name="Hatakeyama M."/>
            <person name="Paape T."/>
            <person name="Ng C.H."/>
            <person name="Ang C.C."/>
            <person name="Tnah L.H."/>
            <person name="Lee C.T."/>
            <person name="Nishiyama T."/>
            <person name="Sese J."/>
            <person name="O'Brien M.J."/>
            <person name="Copetti D."/>
            <person name="Mohd Noor M.I."/>
            <person name="Ong R.C."/>
            <person name="Putra M."/>
            <person name="Sireger I.Z."/>
            <person name="Indrioko S."/>
            <person name="Kosugi Y."/>
            <person name="Izuno A."/>
            <person name="Isagi Y."/>
            <person name="Lee S.L."/>
            <person name="Shimizu K.K."/>
        </authorList>
    </citation>
    <scope>NUCLEOTIDE SEQUENCE [LARGE SCALE GENOMIC DNA]</scope>
    <source>
        <strain evidence="2">214</strain>
    </source>
</reference>